<name>A0ACB9JLH7_9ASTR</name>
<gene>
    <name evidence="1" type="ORF">L1987_08553</name>
</gene>
<protein>
    <submittedName>
        <fullName evidence="1">Uncharacterized protein</fullName>
    </submittedName>
</protein>
<keyword evidence="2" id="KW-1185">Reference proteome</keyword>
<dbReference type="EMBL" id="CM042020">
    <property type="protein sequence ID" value="KAI3820997.1"/>
    <property type="molecule type" value="Genomic_DNA"/>
</dbReference>
<evidence type="ECO:0000313" key="2">
    <source>
        <dbReference type="Proteomes" id="UP001056120"/>
    </source>
</evidence>
<reference evidence="2" key="1">
    <citation type="journal article" date="2022" name="Mol. Ecol. Resour.">
        <title>The genomes of chicory, endive, great burdock and yacon provide insights into Asteraceae palaeo-polyploidization history and plant inulin production.</title>
        <authorList>
            <person name="Fan W."/>
            <person name="Wang S."/>
            <person name="Wang H."/>
            <person name="Wang A."/>
            <person name="Jiang F."/>
            <person name="Liu H."/>
            <person name="Zhao H."/>
            <person name="Xu D."/>
            <person name="Zhang Y."/>
        </authorList>
    </citation>
    <scope>NUCLEOTIDE SEQUENCE [LARGE SCALE GENOMIC DNA]</scope>
    <source>
        <strain evidence="2">cv. Yunnan</strain>
    </source>
</reference>
<sequence>MGWLWRISPLTIFFFFFIFSSSLITSISTSSTSDLFQQWCQHYGRSYSTEEEYFYRFNVFQDNYAYILHYNTNSSSSYTLSLNAFADLTHHEFKLARLRGLSASAPSGDLIRLNRGGSLIQSSANLPQSLDWREKGAVTNVKDQGSCGACWSFSATGAMEGINQIVTGSLISLSEQELVDCDRSFNNGCEGGLMDYAYEFVIKNKGIDTEEDYPYQGRATTCNKNKLNTHVVTIDGYKDILENNEDQLLQAVANQPVSVGICGSERAFQLYSKGIFSGPCSTSLDHAVLIVGYDSKDGVDYWIIKNSWGKSWGMDGYMYMARNTGDSHGICGINMLASYPIKTSPNPPPSPTPKPVKCNLFSWCGEGETCCCATKVLGICLKWMCCELNASVCCKDHRHCCPSDYPICDSQRNLCLKQSGNGTLAIQPKKNSSFGRSGGQSSLQQYF</sequence>
<accession>A0ACB9JLH7</accession>
<reference evidence="1 2" key="2">
    <citation type="journal article" date="2022" name="Mol. Ecol. Resour.">
        <title>The genomes of chicory, endive, great burdock and yacon provide insights into Asteraceae paleo-polyploidization history and plant inulin production.</title>
        <authorList>
            <person name="Fan W."/>
            <person name="Wang S."/>
            <person name="Wang H."/>
            <person name="Wang A."/>
            <person name="Jiang F."/>
            <person name="Liu H."/>
            <person name="Zhao H."/>
            <person name="Xu D."/>
            <person name="Zhang Y."/>
        </authorList>
    </citation>
    <scope>NUCLEOTIDE SEQUENCE [LARGE SCALE GENOMIC DNA]</scope>
    <source>
        <strain evidence="2">cv. Yunnan</strain>
        <tissue evidence="1">Leaves</tissue>
    </source>
</reference>
<evidence type="ECO:0000313" key="1">
    <source>
        <dbReference type="EMBL" id="KAI3820997.1"/>
    </source>
</evidence>
<comment type="caution">
    <text evidence="1">The sequence shown here is derived from an EMBL/GenBank/DDBJ whole genome shotgun (WGS) entry which is preliminary data.</text>
</comment>
<dbReference type="Proteomes" id="UP001056120">
    <property type="component" value="Linkage Group LG03"/>
</dbReference>
<proteinExistence type="predicted"/>
<organism evidence="1 2">
    <name type="scientific">Smallanthus sonchifolius</name>
    <dbReference type="NCBI Taxonomy" id="185202"/>
    <lineage>
        <taxon>Eukaryota</taxon>
        <taxon>Viridiplantae</taxon>
        <taxon>Streptophyta</taxon>
        <taxon>Embryophyta</taxon>
        <taxon>Tracheophyta</taxon>
        <taxon>Spermatophyta</taxon>
        <taxon>Magnoliopsida</taxon>
        <taxon>eudicotyledons</taxon>
        <taxon>Gunneridae</taxon>
        <taxon>Pentapetalae</taxon>
        <taxon>asterids</taxon>
        <taxon>campanulids</taxon>
        <taxon>Asterales</taxon>
        <taxon>Asteraceae</taxon>
        <taxon>Asteroideae</taxon>
        <taxon>Heliantheae alliance</taxon>
        <taxon>Millerieae</taxon>
        <taxon>Smallanthus</taxon>
    </lineage>
</organism>